<evidence type="ECO:0000313" key="10">
    <source>
        <dbReference type="Proteomes" id="UP000435036"/>
    </source>
</evidence>
<organism evidence="9 10">
    <name type="scientific">Sphingobacterium humi</name>
    <dbReference type="NCBI Taxonomy" id="1796905"/>
    <lineage>
        <taxon>Bacteria</taxon>
        <taxon>Pseudomonadati</taxon>
        <taxon>Bacteroidota</taxon>
        <taxon>Sphingobacteriia</taxon>
        <taxon>Sphingobacteriales</taxon>
        <taxon>Sphingobacteriaceae</taxon>
        <taxon>Sphingobacterium</taxon>
    </lineage>
</organism>
<keyword evidence="3" id="KW-0227">DNA damage</keyword>
<keyword evidence="7" id="KW-0456">Lyase</keyword>
<evidence type="ECO:0000256" key="3">
    <source>
        <dbReference type="ARBA" id="ARBA00022763"/>
    </source>
</evidence>
<dbReference type="AlphaFoldDB" id="A0A6N8L0U1"/>
<dbReference type="PANTHER" id="PTHR13604:SF0">
    <property type="entry name" value="ABASIC SITE PROCESSING PROTEIN HMCES"/>
    <property type="match status" value="1"/>
</dbReference>
<keyword evidence="4 8" id="KW-0378">Hydrolase</keyword>
<dbReference type="OrthoDB" id="9782620at2"/>
<dbReference type="InterPro" id="IPR036590">
    <property type="entry name" value="SRAP-like"/>
</dbReference>
<dbReference type="GO" id="GO:0008233">
    <property type="term" value="F:peptidase activity"/>
    <property type="evidence" value="ECO:0007669"/>
    <property type="project" value="UniProtKB-KW"/>
</dbReference>
<dbReference type="GO" id="GO:0003697">
    <property type="term" value="F:single-stranded DNA binding"/>
    <property type="evidence" value="ECO:0007669"/>
    <property type="project" value="InterPro"/>
</dbReference>
<keyword evidence="2 8" id="KW-0645">Protease</keyword>
<evidence type="ECO:0000256" key="4">
    <source>
        <dbReference type="ARBA" id="ARBA00022801"/>
    </source>
</evidence>
<evidence type="ECO:0000256" key="5">
    <source>
        <dbReference type="ARBA" id="ARBA00023124"/>
    </source>
</evidence>
<comment type="similarity">
    <text evidence="1 8">Belongs to the SOS response-associated peptidase family.</text>
</comment>
<dbReference type="Proteomes" id="UP000435036">
    <property type="component" value="Unassembled WGS sequence"/>
</dbReference>
<dbReference type="InterPro" id="IPR003738">
    <property type="entry name" value="SRAP"/>
</dbReference>
<dbReference type="GO" id="GO:0016829">
    <property type="term" value="F:lyase activity"/>
    <property type="evidence" value="ECO:0007669"/>
    <property type="project" value="UniProtKB-KW"/>
</dbReference>
<accession>A0A6N8L0U1</accession>
<dbReference type="PANTHER" id="PTHR13604">
    <property type="entry name" value="DC12-RELATED"/>
    <property type="match status" value="1"/>
</dbReference>
<dbReference type="SUPFAM" id="SSF143081">
    <property type="entry name" value="BB1717-like"/>
    <property type="match status" value="1"/>
</dbReference>
<sequence length="238" mass="27135">MCYHAASPSKEGLKQTFPEKKILYDQNVYYHVSGFTRPYLPVTLNTDDEAIIAARWKLIPSWVKSEADAAKYANTLNAEGESIFEKASYKNYISSQRGLLYVTGFYEPHKVKNQKETDNYFIYAPQQQIFTLGIVYANFADQETGETYPTFSVITTPANPLLEEIHNEKKRMPLIIPADKREAWLIAEGKQEIQSLIQPYASELGSHQVMRVTAARGADTNRPDVQEAIRQQKQGELF</sequence>
<evidence type="ECO:0000256" key="6">
    <source>
        <dbReference type="ARBA" id="ARBA00023125"/>
    </source>
</evidence>
<gene>
    <name evidence="9" type="ORF">GQF63_08770</name>
</gene>
<evidence type="ECO:0000256" key="1">
    <source>
        <dbReference type="ARBA" id="ARBA00008136"/>
    </source>
</evidence>
<dbReference type="EMBL" id="WSQA01000005">
    <property type="protein sequence ID" value="MVZ62111.1"/>
    <property type="molecule type" value="Genomic_DNA"/>
</dbReference>
<evidence type="ECO:0000256" key="8">
    <source>
        <dbReference type="RuleBase" id="RU364100"/>
    </source>
</evidence>
<evidence type="ECO:0000313" key="9">
    <source>
        <dbReference type="EMBL" id="MVZ62111.1"/>
    </source>
</evidence>
<keyword evidence="5" id="KW-0190">Covalent protein-DNA linkage</keyword>
<keyword evidence="6" id="KW-0238">DNA-binding</keyword>
<proteinExistence type="inferred from homology"/>
<keyword evidence="10" id="KW-1185">Reference proteome</keyword>
<dbReference type="GO" id="GO:0106300">
    <property type="term" value="P:protein-DNA covalent cross-linking repair"/>
    <property type="evidence" value="ECO:0007669"/>
    <property type="project" value="InterPro"/>
</dbReference>
<evidence type="ECO:0000256" key="2">
    <source>
        <dbReference type="ARBA" id="ARBA00022670"/>
    </source>
</evidence>
<protein>
    <recommendedName>
        <fullName evidence="8">Abasic site processing protein</fullName>
        <ecNumber evidence="8">3.4.-.-</ecNumber>
    </recommendedName>
</protein>
<dbReference type="EC" id="3.4.-.-" evidence="8"/>
<dbReference type="RefSeq" id="WP_160368851.1">
    <property type="nucleotide sequence ID" value="NZ_WSQA01000005.1"/>
</dbReference>
<dbReference type="GO" id="GO:0006508">
    <property type="term" value="P:proteolysis"/>
    <property type="evidence" value="ECO:0007669"/>
    <property type="project" value="UniProtKB-KW"/>
</dbReference>
<evidence type="ECO:0000256" key="7">
    <source>
        <dbReference type="ARBA" id="ARBA00023239"/>
    </source>
</evidence>
<dbReference type="Pfam" id="PF02586">
    <property type="entry name" value="SRAP"/>
    <property type="match status" value="1"/>
</dbReference>
<reference evidence="9 10" key="1">
    <citation type="submission" date="2019-12" db="EMBL/GenBank/DDBJ databases">
        <authorList>
            <person name="Dong K."/>
        </authorList>
    </citation>
    <scope>NUCLEOTIDE SEQUENCE [LARGE SCALE GENOMIC DNA]</scope>
    <source>
        <strain evidence="9 10">JCM 31225</strain>
    </source>
</reference>
<comment type="caution">
    <text evidence="9">The sequence shown here is derived from an EMBL/GenBank/DDBJ whole genome shotgun (WGS) entry which is preliminary data.</text>
</comment>
<dbReference type="Gene3D" id="3.90.1680.10">
    <property type="entry name" value="SOS response associated peptidase-like"/>
    <property type="match status" value="1"/>
</dbReference>
<name>A0A6N8L0U1_9SPHI</name>